<feature type="region of interest" description="Disordered" evidence="1">
    <location>
        <begin position="45"/>
        <end position="90"/>
    </location>
</feature>
<dbReference type="Proteomes" id="UP001337655">
    <property type="component" value="Unassembled WGS sequence"/>
</dbReference>
<reference evidence="2 3" key="1">
    <citation type="submission" date="2023-08" db="EMBL/GenBank/DDBJ databases">
        <title>Black Yeasts Isolated from many extreme environments.</title>
        <authorList>
            <person name="Coleine C."/>
            <person name="Stajich J.E."/>
            <person name="Selbmann L."/>
        </authorList>
    </citation>
    <scope>NUCLEOTIDE SEQUENCE [LARGE SCALE GENOMIC DNA]</scope>
    <source>
        <strain evidence="2 3">CCFEE 5935</strain>
    </source>
</reference>
<comment type="caution">
    <text evidence="2">The sequence shown here is derived from an EMBL/GenBank/DDBJ whole genome shotgun (WGS) entry which is preliminary data.</text>
</comment>
<dbReference type="AlphaFoldDB" id="A0AAV9NWF8"/>
<evidence type="ECO:0000313" key="2">
    <source>
        <dbReference type="EMBL" id="KAK5163408.1"/>
    </source>
</evidence>
<protein>
    <submittedName>
        <fullName evidence="2">Uncharacterized protein</fullName>
    </submittedName>
</protein>
<dbReference type="RefSeq" id="XP_064653902.1">
    <property type="nucleotide sequence ID" value="XM_064807998.1"/>
</dbReference>
<evidence type="ECO:0000313" key="3">
    <source>
        <dbReference type="Proteomes" id="UP001337655"/>
    </source>
</evidence>
<feature type="region of interest" description="Disordered" evidence="1">
    <location>
        <begin position="216"/>
        <end position="269"/>
    </location>
</feature>
<accession>A0AAV9NWF8</accession>
<evidence type="ECO:0000256" key="1">
    <source>
        <dbReference type="SAM" id="MobiDB-lite"/>
    </source>
</evidence>
<keyword evidence="3" id="KW-1185">Reference proteome</keyword>
<proteinExistence type="predicted"/>
<dbReference type="EMBL" id="JAVRRT010000026">
    <property type="protein sequence ID" value="KAK5163408.1"/>
    <property type="molecule type" value="Genomic_DNA"/>
</dbReference>
<organism evidence="2 3">
    <name type="scientific">Saxophila tyrrhenica</name>
    <dbReference type="NCBI Taxonomy" id="1690608"/>
    <lineage>
        <taxon>Eukaryota</taxon>
        <taxon>Fungi</taxon>
        <taxon>Dikarya</taxon>
        <taxon>Ascomycota</taxon>
        <taxon>Pezizomycotina</taxon>
        <taxon>Dothideomycetes</taxon>
        <taxon>Dothideomycetidae</taxon>
        <taxon>Mycosphaerellales</taxon>
        <taxon>Extremaceae</taxon>
        <taxon>Saxophila</taxon>
    </lineage>
</organism>
<name>A0AAV9NWF8_9PEZI</name>
<gene>
    <name evidence="2" type="ORF">LTR77_010781</name>
</gene>
<sequence length="269" mass="30046">MTRRGWSWRREIMAYAGDEYDENATSDFEGDFYDDWDSELEVLAEATSDGKLKGKKRLSSKITTTSPGSDSPISPAVKQDPDPTAASPQGCKTLLQQHDQRYRVNVSESATDSVQQGANLHTDDNSKVTETTIRTHKGPCLFPNVVGYLQQGKIQLRAGQGPLTNKARVPFAKEAHAASMAKQRTTNELCDDEEKKDMHDELTKKRAVIDLTDDKEAGYGGTMKMRRTCGLSDEEEDEYRGLTKKRTTIELSDDEKDEYGGPTKKRKLA</sequence>
<feature type="compositionally biased region" description="Polar residues" evidence="1">
    <location>
        <begin position="62"/>
        <end position="72"/>
    </location>
</feature>
<dbReference type="GeneID" id="89932106"/>